<dbReference type="KEGG" id="ctp:CTRG_06160"/>
<evidence type="ECO:0000256" key="7">
    <source>
        <dbReference type="ARBA" id="ARBA00023242"/>
    </source>
</evidence>
<dbReference type="GO" id="GO:0030620">
    <property type="term" value="F:U2 snRNA binding"/>
    <property type="evidence" value="ECO:0007669"/>
    <property type="project" value="EnsemblFungi"/>
</dbReference>
<comment type="subcellular location">
    <subcellularLocation>
        <location evidence="1 8">Nucleus</location>
    </subcellularLocation>
</comment>
<keyword evidence="11" id="KW-1185">Reference proteome</keyword>
<dbReference type="Pfam" id="PF04502">
    <property type="entry name" value="Saf4_Yju2"/>
    <property type="match status" value="1"/>
</dbReference>
<dbReference type="STRING" id="294747.C5MJB7"/>
<dbReference type="InterPro" id="IPR043701">
    <property type="entry name" value="Yju2"/>
</dbReference>
<evidence type="ECO:0000256" key="5">
    <source>
        <dbReference type="ARBA" id="ARBA00022833"/>
    </source>
</evidence>
<dbReference type="RefSeq" id="XP_002546682.1">
    <property type="nucleotide sequence ID" value="XM_002546636.1"/>
</dbReference>
<gene>
    <name evidence="10" type="ORF">CTRG_06160</name>
</gene>
<dbReference type="VEuPathDB" id="FungiDB:CTRG_06160"/>
<evidence type="ECO:0000256" key="8">
    <source>
        <dbReference type="HAMAP-Rule" id="MF_03226"/>
    </source>
</evidence>
<accession>C5MJB7</accession>
<evidence type="ECO:0000256" key="6">
    <source>
        <dbReference type="ARBA" id="ARBA00023187"/>
    </source>
</evidence>
<dbReference type="HAMAP" id="MF_03226">
    <property type="entry name" value="YJU2"/>
    <property type="match status" value="1"/>
</dbReference>
<keyword evidence="4 8" id="KW-0747">Spliceosome</keyword>
<feature type="binding site" evidence="8">
    <location>
        <position position="84"/>
    </location>
    <ligand>
        <name>Zn(2+)</name>
        <dbReference type="ChEBI" id="CHEBI:29105"/>
    </ligand>
</feature>
<sequence>MSERKAINKWYPPDYDPSQLPKKKPKQNGNQTIKIRMMAPYSMRCLKCDEYIGERRSFNARKEVTQEKYLNTKIIRFYINCPGCNNTITFKTDPKNAGYTPEGGAVRNFEKKKQPQTETEDDLLDRLQKEEEEDKKFKELQEKRKKNPFWKEQSTGMENLEKRLQEQQKQQVLNEQLEAIQSKVDVDKEKLEDMAREKLNQSKRKLDIPQTIKLKKKPKLLVNYSSDSD</sequence>
<dbReference type="GO" id="GO:0000974">
    <property type="term" value="C:Prp19 complex"/>
    <property type="evidence" value="ECO:0007669"/>
    <property type="project" value="EnsemblFungi"/>
</dbReference>
<dbReference type="OrthoDB" id="674963at2759"/>
<keyword evidence="5 8" id="KW-0862">Zinc</keyword>
<dbReference type="GO" id="GO:0071007">
    <property type="term" value="C:U2-type catalytic step 2 spliceosome"/>
    <property type="evidence" value="ECO:0007669"/>
    <property type="project" value="EnsemblFungi"/>
</dbReference>
<evidence type="ECO:0000256" key="2">
    <source>
        <dbReference type="ARBA" id="ARBA00022664"/>
    </source>
</evidence>
<evidence type="ECO:0000256" key="9">
    <source>
        <dbReference type="SAM" id="MobiDB-lite"/>
    </source>
</evidence>
<reference evidence="10 11" key="1">
    <citation type="journal article" date="2009" name="Nature">
        <title>Evolution of pathogenicity and sexual reproduction in eight Candida genomes.</title>
        <authorList>
            <person name="Butler G."/>
            <person name="Rasmussen M.D."/>
            <person name="Lin M.F."/>
            <person name="Santos M.A."/>
            <person name="Sakthikumar S."/>
            <person name="Munro C.A."/>
            <person name="Rheinbay E."/>
            <person name="Grabherr M."/>
            <person name="Forche A."/>
            <person name="Reedy J.L."/>
            <person name="Agrafioti I."/>
            <person name="Arnaud M.B."/>
            <person name="Bates S."/>
            <person name="Brown A.J."/>
            <person name="Brunke S."/>
            <person name="Costanzo M.C."/>
            <person name="Fitzpatrick D.A."/>
            <person name="de Groot P.W."/>
            <person name="Harris D."/>
            <person name="Hoyer L.L."/>
            <person name="Hube B."/>
            <person name="Klis F.M."/>
            <person name="Kodira C."/>
            <person name="Lennard N."/>
            <person name="Logue M.E."/>
            <person name="Martin R."/>
            <person name="Neiman A.M."/>
            <person name="Nikolaou E."/>
            <person name="Quail M.A."/>
            <person name="Quinn J."/>
            <person name="Santos M.C."/>
            <person name="Schmitzberger F.F."/>
            <person name="Sherlock G."/>
            <person name="Shah P."/>
            <person name="Silverstein K.A."/>
            <person name="Skrzypek M.S."/>
            <person name="Soll D."/>
            <person name="Staggs R."/>
            <person name="Stansfield I."/>
            <person name="Stumpf M.P."/>
            <person name="Sudbery P.E."/>
            <person name="Srikantha T."/>
            <person name="Zeng Q."/>
            <person name="Berman J."/>
            <person name="Berriman M."/>
            <person name="Heitman J."/>
            <person name="Gow N.A."/>
            <person name="Lorenz M.C."/>
            <person name="Birren B.W."/>
            <person name="Kellis M."/>
            <person name="Cuomo C.A."/>
        </authorList>
    </citation>
    <scope>NUCLEOTIDE SEQUENCE [LARGE SCALE GENOMIC DNA]</scope>
    <source>
        <strain evidence="11">ATCC MYA-3404 / T1</strain>
    </source>
</reference>
<evidence type="ECO:0000256" key="4">
    <source>
        <dbReference type="ARBA" id="ARBA00022728"/>
    </source>
</evidence>
<dbReference type="GO" id="GO:0071006">
    <property type="term" value="C:U2-type catalytic step 1 spliceosome"/>
    <property type="evidence" value="ECO:0007669"/>
    <property type="project" value="UniProtKB-UniRule"/>
</dbReference>
<organism evidence="10 11">
    <name type="scientific">Candida tropicalis (strain ATCC MYA-3404 / T1)</name>
    <name type="common">Yeast</name>
    <dbReference type="NCBI Taxonomy" id="294747"/>
    <lineage>
        <taxon>Eukaryota</taxon>
        <taxon>Fungi</taxon>
        <taxon>Dikarya</taxon>
        <taxon>Ascomycota</taxon>
        <taxon>Saccharomycotina</taxon>
        <taxon>Pichiomycetes</taxon>
        <taxon>Debaryomycetaceae</taxon>
        <taxon>Candida/Lodderomyces clade</taxon>
        <taxon>Candida</taxon>
    </lineage>
</organism>
<evidence type="ECO:0000313" key="11">
    <source>
        <dbReference type="Proteomes" id="UP000002037"/>
    </source>
</evidence>
<dbReference type="InterPro" id="IPR007590">
    <property type="entry name" value="Saf4/Yju2"/>
</dbReference>
<keyword evidence="7 8" id="KW-0539">Nucleus</keyword>
<dbReference type="AlphaFoldDB" id="C5MJB7"/>
<feature type="region of interest" description="Disordered" evidence="9">
    <location>
        <begin position="131"/>
        <end position="155"/>
    </location>
</feature>
<protein>
    <recommendedName>
        <fullName evidence="8">Splicing factor YJU2</fullName>
    </recommendedName>
</protein>
<feature type="binding site" evidence="8">
    <location>
        <position position="81"/>
    </location>
    <ligand>
        <name>Zn(2+)</name>
        <dbReference type="ChEBI" id="CHEBI:29105"/>
    </ligand>
</feature>
<feature type="region of interest" description="Disordered" evidence="9">
    <location>
        <begin position="1"/>
        <end position="30"/>
    </location>
</feature>
<dbReference type="GO" id="GO:0000384">
    <property type="term" value="F:first spliceosomal transesterification activity"/>
    <property type="evidence" value="ECO:0007669"/>
    <property type="project" value="EnsemblFungi"/>
</dbReference>
<dbReference type="GO" id="GO:0000350">
    <property type="term" value="P:generation of catalytic spliceosome for second transesterification step"/>
    <property type="evidence" value="ECO:0007669"/>
    <property type="project" value="EnsemblFungi"/>
</dbReference>
<dbReference type="Proteomes" id="UP000002037">
    <property type="component" value="Unassembled WGS sequence"/>
</dbReference>
<feature type="binding site" evidence="8">
    <location>
        <position position="45"/>
    </location>
    <ligand>
        <name>Zn(2+)</name>
        <dbReference type="ChEBI" id="CHEBI:29105"/>
    </ligand>
</feature>
<keyword evidence="3 8" id="KW-0479">Metal-binding</keyword>
<dbReference type="GO" id="GO:0000349">
    <property type="term" value="P:generation of catalytic spliceosome for first transesterification step"/>
    <property type="evidence" value="ECO:0007669"/>
    <property type="project" value="UniProtKB-UniRule"/>
</dbReference>
<comment type="function">
    <text evidence="8">Part of the spliceosome which catalyzes two sequential transesterification reactions, first the excision of the non-coding intron from pre-mRNA and then the ligation of the coding exons to form the mature mRNA. Plays a role in stabilizing the structure of the spliceosome catalytic core and docking of the branch helix into the active site, producing 5'-exon and lariat intron-3'-intermediates.</text>
</comment>
<dbReference type="GeneID" id="8300022"/>
<comment type="similarity">
    <text evidence="8">Belongs to the CWC16 family. YJU2 subfamily.</text>
</comment>
<proteinExistence type="inferred from homology"/>
<evidence type="ECO:0000256" key="3">
    <source>
        <dbReference type="ARBA" id="ARBA00022723"/>
    </source>
</evidence>
<keyword evidence="6" id="KW-0508">mRNA splicing</keyword>
<keyword evidence="2" id="KW-0507">mRNA processing</keyword>
<feature type="compositionally biased region" description="Basic and acidic residues" evidence="9">
    <location>
        <begin position="131"/>
        <end position="142"/>
    </location>
</feature>
<feature type="binding site" evidence="8">
    <location>
        <position position="48"/>
    </location>
    <ligand>
        <name>Zn(2+)</name>
        <dbReference type="ChEBI" id="CHEBI:29105"/>
    </ligand>
</feature>
<dbReference type="PANTHER" id="PTHR12111">
    <property type="entry name" value="SPLICING FACTOR YJU2"/>
    <property type="match status" value="1"/>
</dbReference>
<dbReference type="eggNOG" id="KOG2989">
    <property type="taxonomic scope" value="Eukaryota"/>
</dbReference>
<name>C5MJB7_CANTT</name>
<dbReference type="EMBL" id="GG692406">
    <property type="protein sequence ID" value="EER30120.1"/>
    <property type="molecule type" value="Genomic_DNA"/>
</dbReference>
<dbReference type="PANTHER" id="PTHR12111:SF1">
    <property type="entry name" value="SPLICING FACTOR YJU2"/>
    <property type="match status" value="1"/>
</dbReference>
<dbReference type="GO" id="GO:0046872">
    <property type="term" value="F:metal ion binding"/>
    <property type="evidence" value="ECO:0007669"/>
    <property type="project" value="UniProtKB-KW"/>
</dbReference>
<evidence type="ECO:0000313" key="10">
    <source>
        <dbReference type="EMBL" id="EER30120.1"/>
    </source>
</evidence>
<evidence type="ECO:0000256" key="1">
    <source>
        <dbReference type="ARBA" id="ARBA00004123"/>
    </source>
</evidence>
<comment type="subunit">
    <text evidence="8">Component of the spliceosome. Present in the activated B complex, the catalytically activated B* complex which catalyzes the branching, the catalytic step 1 C complex catalyzing the exon ligation, and the postcatalytic P complex containing the ligated exons (mRNA) and the excised lariat intron.</text>
</comment>